<dbReference type="EMBL" id="HG996473">
    <property type="protein sequence ID" value="CAG1857511.1"/>
    <property type="molecule type" value="Genomic_DNA"/>
</dbReference>
<feature type="non-terminal residue" evidence="2">
    <location>
        <position position="174"/>
    </location>
</feature>
<feature type="region of interest" description="Disordered" evidence="1">
    <location>
        <begin position="82"/>
        <end position="105"/>
    </location>
</feature>
<evidence type="ECO:0000313" key="2">
    <source>
        <dbReference type="EMBL" id="CAG1857511.1"/>
    </source>
</evidence>
<sequence>YKAFSSRQVNSLKLILPSPSTSKARIILSQSSSLRPSCNPNLLITHHSSPGLMNPSSFLSKTQNASFSSSKLAFFSSSSASTSSTNLHSPPPPSTSTASSLGPNRPSLPMITSISWWESSSVPVHRRCCCCSSSISVSVRTIKHLIFVWHLIFVRADLTKFEMRSESITSSINK</sequence>
<reference evidence="2" key="1">
    <citation type="submission" date="2021-03" db="EMBL/GenBank/DDBJ databases">
        <authorList>
            <consortium name="Genoscope - CEA"/>
            <person name="William W."/>
        </authorList>
    </citation>
    <scope>NUCLEOTIDE SEQUENCE</scope>
    <source>
        <strain evidence="2">Doubled-haploid Pahang</strain>
    </source>
</reference>
<feature type="non-terminal residue" evidence="2">
    <location>
        <position position="1"/>
    </location>
</feature>
<protein>
    <submittedName>
        <fullName evidence="2">(wild Malaysian banana) hypothetical protein</fullName>
    </submittedName>
</protein>
<dbReference type="AlphaFoldDB" id="A0A8D7AZV2"/>
<name>A0A8D7AZV2_MUSAM</name>
<evidence type="ECO:0000256" key="1">
    <source>
        <dbReference type="SAM" id="MobiDB-lite"/>
    </source>
</evidence>
<accession>A0A8D7AZV2</accession>
<organism evidence="2">
    <name type="scientific">Musa acuminata subsp. malaccensis</name>
    <name type="common">Wild banana</name>
    <name type="synonym">Musa malaccensis</name>
    <dbReference type="NCBI Taxonomy" id="214687"/>
    <lineage>
        <taxon>Eukaryota</taxon>
        <taxon>Viridiplantae</taxon>
        <taxon>Streptophyta</taxon>
        <taxon>Embryophyta</taxon>
        <taxon>Tracheophyta</taxon>
        <taxon>Spermatophyta</taxon>
        <taxon>Magnoliopsida</taxon>
        <taxon>Liliopsida</taxon>
        <taxon>Zingiberales</taxon>
        <taxon>Musaceae</taxon>
        <taxon>Musa</taxon>
    </lineage>
</organism>
<proteinExistence type="predicted"/>
<gene>
    <name evidence="2" type="ORF">GSMUA_31270.1</name>
</gene>